<evidence type="ECO:0000256" key="1">
    <source>
        <dbReference type="SAM" id="MobiDB-lite"/>
    </source>
</evidence>
<dbReference type="EMBL" id="JRHA01000007">
    <property type="protein sequence ID" value="PQK17329.1"/>
    <property type="molecule type" value="Genomic_DNA"/>
</dbReference>
<sequence length="711" mass="80932">MAAIKMDHEEPRIVAAEKPTWFKSPLAIDRLRRPSESQPHHDPSKDSLCAYSDGQDRYSGYPPFKRYEEPTLLEIFYDLFFAANYNVFAQSQSVTNHRRFKAYVGYFSLIWGTWFVVTLYDVRYVTDSIFERVARAVQLGVLIGFTVVAPNFDPENQDESTMMTMSLMLFASRICLAIEYAHTLIQIYKYKRARRPLYLQIAINVISAAVYLGITFRFDGKQSRVYITWYIFTAGEAVVSLVLSNYWKTLSFTRTHLMKRLSLITVMILGESIQSVAQNIATIVNTPTAWNSFTIGMITSATATIYCVFLVYFDWMRHVQLPAIRQQIWTALHYPFHLALVLFMRGFTQLILFVKAFDIFKMISGDWLFDLGNFVDDLDVKGDKYGNSTSKVFAAILANRTDQVFEWFPPQDPLPRSVVNNSIANISAIPEAMWASLSSLATNDSAVLDDPMVDNYSNFVSQLIVILTTLSNTVFQSFKIDVSTEIKSKHPGDSNPFRQAEEQVEVDDKTRQRARLIFAYTYVACGCTLLLLVMMALVSRMAPLGRLPRLRFVICTLFGVGIALTAVIFYAPDKADTFLDSAWPIPTVLFGWLVVTALVHIRGSGGGWGRVMLDRMRNVASLFRPRRQGRRNPLRDDDDSQKVALRFWPPTRENTDASGTETLRSAEGTNWERRASYRDVSPKAAPRSDSPDSRLCDADRDHRKADSSYQV</sequence>
<dbReference type="AlphaFoldDB" id="A0A2S7YMZ6"/>
<evidence type="ECO:0000313" key="4">
    <source>
        <dbReference type="Proteomes" id="UP000237441"/>
    </source>
</evidence>
<feature type="transmembrane region" description="Helical" evidence="2">
    <location>
        <begin position="550"/>
        <end position="571"/>
    </location>
</feature>
<dbReference type="OrthoDB" id="3177213at2759"/>
<feature type="transmembrane region" description="Helical" evidence="2">
    <location>
        <begin position="517"/>
        <end position="538"/>
    </location>
</feature>
<feature type="region of interest" description="Disordered" evidence="1">
    <location>
        <begin position="33"/>
        <end position="53"/>
    </location>
</feature>
<feature type="transmembrane region" description="Helical" evidence="2">
    <location>
        <begin position="226"/>
        <end position="249"/>
    </location>
</feature>
<accession>A0A2S7YMZ6</accession>
<feature type="compositionally biased region" description="Basic and acidic residues" evidence="1">
    <location>
        <begin position="670"/>
        <end position="681"/>
    </location>
</feature>
<feature type="transmembrane region" description="Helical" evidence="2">
    <location>
        <begin position="293"/>
        <end position="313"/>
    </location>
</feature>
<keyword evidence="2" id="KW-1133">Transmembrane helix</keyword>
<gene>
    <name evidence="3" type="ORF">BB8028_0007g05240</name>
</gene>
<evidence type="ECO:0000313" key="3">
    <source>
        <dbReference type="EMBL" id="PQK17329.1"/>
    </source>
</evidence>
<keyword evidence="2" id="KW-0472">Membrane</keyword>
<feature type="compositionally biased region" description="Basic and acidic residues" evidence="1">
    <location>
        <begin position="689"/>
        <end position="711"/>
    </location>
</feature>
<organism evidence="3 4">
    <name type="scientific">Beauveria bassiana</name>
    <name type="common">White muscardine disease fungus</name>
    <name type="synonym">Tritirachium shiotae</name>
    <dbReference type="NCBI Taxonomy" id="176275"/>
    <lineage>
        <taxon>Eukaryota</taxon>
        <taxon>Fungi</taxon>
        <taxon>Dikarya</taxon>
        <taxon>Ascomycota</taxon>
        <taxon>Pezizomycotina</taxon>
        <taxon>Sordariomycetes</taxon>
        <taxon>Hypocreomycetidae</taxon>
        <taxon>Hypocreales</taxon>
        <taxon>Cordycipitaceae</taxon>
        <taxon>Beauveria</taxon>
    </lineage>
</organism>
<proteinExistence type="predicted"/>
<feature type="transmembrane region" description="Helical" evidence="2">
    <location>
        <begin position="197"/>
        <end position="214"/>
    </location>
</feature>
<keyword evidence="2" id="KW-0812">Transmembrane</keyword>
<dbReference type="PANTHER" id="PTHR42101:SF1">
    <property type="entry name" value="LOW TEMPERATURE REQUIREMENT A"/>
    <property type="match status" value="1"/>
</dbReference>
<evidence type="ECO:0000256" key="2">
    <source>
        <dbReference type="SAM" id="Phobius"/>
    </source>
</evidence>
<name>A0A2S7YMZ6_BEABA</name>
<feature type="transmembrane region" description="Helical" evidence="2">
    <location>
        <begin position="334"/>
        <end position="354"/>
    </location>
</feature>
<comment type="caution">
    <text evidence="3">The sequence shown here is derived from an EMBL/GenBank/DDBJ whole genome shotgun (WGS) entry which is preliminary data.</text>
</comment>
<feature type="transmembrane region" description="Helical" evidence="2">
    <location>
        <begin position="261"/>
        <end position="281"/>
    </location>
</feature>
<feature type="region of interest" description="Disordered" evidence="1">
    <location>
        <begin position="645"/>
        <end position="711"/>
    </location>
</feature>
<reference evidence="3 4" key="1">
    <citation type="submission" date="2016-07" db="EMBL/GenBank/DDBJ databases">
        <title>Comparative genomics of the entomopathogenic fungus Beauveria bassiana.</title>
        <authorList>
            <person name="Valero Jimenez C.A."/>
            <person name="Zwaan B.J."/>
            <person name="Van Kan J.A."/>
            <person name="Takken W."/>
            <person name="Debets A.J."/>
            <person name="Schoustra S.E."/>
            <person name="Koenraadt C.J."/>
        </authorList>
    </citation>
    <scope>NUCLEOTIDE SEQUENCE [LARGE SCALE GENOMIC DNA]</scope>
    <source>
        <strain evidence="3 4">ARSEF 8028</strain>
    </source>
</reference>
<dbReference type="Proteomes" id="UP000237441">
    <property type="component" value="Unassembled WGS sequence"/>
</dbReference>
<dbReference type="PANTHER" id="PTHR42101">
    <property type="entry name" value="CHROMOSOME 16, WHOLE GENOME SHOTGUN SEQUENCE"/>
    <property type="match status" value="1"/>
</dbReference>
<protein>
    <recommendedName>
        <fullName evidence="5">Low temperature requirement A</fullName>
    </recommendedName>
</protein>
<feature type="transmembrane region" description="Helical" evidence="2">
    <location>
        <begin position="103"/>
        <end position="122"/>
    </location>
</feature>
<feature type="compositionally biased region" description="Basic and acidic residues" evidence="1">
    <location>
        <begin position="33"/>
        <end position="45"/>
    </location>
</feature>
<feature type="transmembrane region" description="Helical" evidence="2">
    <location>
        <begin position="164"/>
        <end position="185"/>
    </location>
</feature>
<evidence type="ECO:0008006" key="5">
    <source>
        <dbReference type="Google" id="ProtNLM"/>
    </source>
</evidence>
<feature type="transmembrane region" description="Helical" evidence="2">
    <location>
        <begin position="583"/>
        <end position="601"/>
    </location>
</feature>